<dbReference type="RefSeq" id="WP_189445909.1">
    <property type="nucleotide sequence ID" value="NZ_BMZI01000008.1"/>
</dbReference>
<evidence type="ECO:0000313" key="2">
    <source>
        <dbReference type="Proteomes" id="UP000646745"/>
    </source>
</evidence>
<name>A0ABQ3EEB5_9GAMM</name>
<gene>
    <name evidence="1" type="ORF">GCM10009038_33770</name>
</gene>
<dbReference type="Proteomes" id="UP000646745">
    <property type="component" value="Unassembled WGS sequence"/>
</dbReference>
<protein>
    <submittedName>
        <fullName evidence="1">Uncharacterized protein</fullName>
    </submittedName>
</protein>
<evidence type="ECO:0000313" key="1">
    <source>
        <dbReference type="EMBL" id="GHB32244.1"/>
    </source>
</evidence>
<comment type="caution">
    <text evidence="1">The sequence shown here is derived from an EMBL/GenBank/DDBJ whole genome shotgun (WGS) entry which is preliminary data.</text>
</comment>
<sequence>MHKHVEWDTPGDASVDAHYAKDEQHRVTPQPGMMLTARYHGASVRVQVEAYKDGVSIGKVAALVGDDGKRHDSLGELSVGDLVRLPDDKRAFQAPPEDDED</sequence>
<accession>A0ABQ3EEB5</accession>
<dbReference type="EMBL" id="BMZI01000008">
    <property type="protein sequence ID" value="GHB32244.1"/>
    <property type="molecule type" value="Genomic_DNA"/>
</dbReference>
<keyword evidence="2" id="KW-1185">Reference proteome</keyword>
<reference evidence="2" key="1">
    <citation type="journal article" date="2019" name="Int. J. Syst. Evol. Microbiol.">
        <title>The Global Catalogue of Microorganisms (GCM) 10K type strain sequencing project: providing services to taxonomists for standard genome sequencing and annotation.</title>
        <authorList>
            <consortium name="The Broad Institute Genomics Platform"/>
            <consortium name="The Broad Institute Genome Sequencing Center for Infectious Disease"/>
            <person name="Wu L."/>
            <person name="Ma J."/>
        </authorList>
    </citation>
    <scope>NUCLEOTIDE SEQUENCE [LARGE SCALE GENOMIC DNA]</scope>
    <source>
        <strain evidence="2">KCTC 32998</strain>
    </source>
</reference>
<proteinExistence type="predicted"/>
<organism evidence="1 2">
    <name type="scientific">Salinicola rhizosphaerae</name>
    <dbReference type="NCBI Taxonomy" id="1443141"/>
    <lineage>
        <taxon>Bacteria</taxon>
        <taxon>Pseudomonadati</taxon>
        <taxon>Pseudomonadota</taxon>
        <taxon>Gammaproteobacteria</taxon>
        <taxon>Oceanospirillales</taxon>
        <taxon>Halomonadaceae</taxon>
        <taxon>Salinicola</taxon>
    </lineage>
</organism>